<organism evidence="6 7">
    <name type="scientific">Shewanella psychropiezotolerans</name>
    <dbReference type="NCBI Taxonomy" id="2593655"/>
    <lineage>
        <taxon>Bacteria</taxon>
        <taxon>Pseudomonadati</taxon>
        <taxon>Pseudomonadota</taxon>
        <taxon>Gammaproteobacteria</taxon>
        <taxon>Alteromonadales</taxon>
        <taxon>Shewanellaceae</taxon>
        <taxon>Shewanella</taxon>
    </lineage>
</organism>
<dbReference type="Pfam" id="PF00126">
    <property type="entry name" value="HTH_1"/>
    <property type="match status" value="1"/>
</dbReference>
<dbReference type="RefSeq" id="WP_144044762.1">
    <property type="nucleotide sequence ID" value="NZ_CP041614.1"/>
</dbReference>
<gene>
    <name evidence="6" type="ORF">FM037_02855</name>
</gene>
<accession>A0ABX5WW27</accession>
<keyword evidence="4" id="KW-0804">Transcription</keyword>
<keyword evidence="7" id="KW-1185">Reference proteome</keyword>
<dbReference type="Pfam" id="PF03466">
    <property type="entry name" value="LysR_substrate"/>
    <property type="match status" value="1"/>
</dbReference>
<protein>
    <submittedName>
        <fullName evidence="6">LysR family transcriptional regulator</fullName>
    </submittedName>
</protein>
<evidence type="ECO:0000259" key="5">
    <source>
        <dbReference type="PROSITE" id="PS50931"/>
    </source>
</evidence>
<name>A0ABX5WW27_9GAMM</name>
<keyword evidence="2" id="KW-0805">Transcription regulation</keyword>
<dbReference type="Proteomes" id="UP000315947">
    <property type="component" value="Chromosome"/>
</dbReference>
<evidence type="ECO:0000256" key="1">
    <source>
        <dbReference type="ARBA" id="ARBA00009437"/>
    </source>
</evidence>
<dbReference type="EMBL" id="CP041614">
    <property type="protein sequence ID" value="QDO82372.1"/>
    <property type="molecule type" value="Genomic_DNA"/>
</dbReference>
<evidence type="ECO:0000256" key="3">
    <source>
        <dbReference type="ARBA" id="ARBA00023125"/>
    </source>
</evidence>
<dbReference type="InterPro" id="IPR036390">
    <property type="entry name" value="WH_DNA-bd_sf"/>
</dbReference>
<dbReference type="Gene3D" id="3.40.190.290">
    <property type="match status" value="1"/>
</dbReference>
<dbReference type="SUPFAM" id="SSF46785">
    <property type="entry name" value="Winged helix' DNA-binding domain"/>
    <property type="match status" value="1"/>
</dbReference>
<comment type="similarity">
    <text evidence="1">Belongs to the LysR transcriptional regulatory family.</text>
</comment>
<dbReference type="PROSITE" id="PS50931">
    <property type="entry name" value="HTH_LYSR"/>
    <property type="match status" value="1"/>
</dbReference>
<dbReference type="Gene3D" id="1.10.10.10">
    <property type="entry name" value="Winged helix-like DNA-binding domain superfamily/Winged helix DNA-binding domain"/>
    <property type="match status" value="1"/>
</dbReference>
<evidence type="ECO:0000313" key="6">
    <source>
        <dbReference type="EMBL" id="QDO82372.1"/>
    </source>
</evidence>
<dbReference type="InterPro" id="IPR005119">
    <property type="entry name" value="LysR_subst-bd"/>
</dbReference>
<dbReference type="SUPFAM" id="SSF53850">
    <property type="entry name" value="Periplasmic binding protein-like II"/>
    <property type="match status" value="1"/>
</dbReference>
<reference evidence="6 7" key="1">
    <citation type="submission" date="2019-07" db="EMBL/GenBank/DDBJ databases">
        <title>Shewanella sp. YLB-06 whole genomic sequence.</title>
        <authorList>
            <person name="Yu L."/>
        </authorList>
    </citation>
    <scope>NUCLEOTIDE SEQUENCE [LARGE SCALE GENOMIC DNA]</scope>
    <source>
        <strain evidence="6 7">YLB-06</strain>
    </source>
</reference>
<sequence length="301" mass="35189">MKSHSLDDLQLFILAAKYKSLTQASEHLSVPLATLSRRLKRLEVKLNCRLFNRSAHHFSLTLDGEKYRQLCEPLILGLENVTDRIAQDRKALSGKIKISAPINMTQVWLKHCIYEFAEKHPDICIDLDVQNDKIDLISKQVDITFRIGDLIEMDWVARKLWHLPFGLCASTFYLEQYAPITHPSELARHRLITVNNDRHWKMTHQISGEIFSYEDTFNFSSNDVLLVRDAAVKGLGIAWIPPYYFNNLAKNNHHLEPVLPDWQGAEREVYIMYRDRDKRPARIDAFINHVYEWKSRFNMGL</sequence>
<dbReference type="PANTHER" id="PTHR30537:SF5">
    <property type="entry name" value="HTH-TYPE TRANSCRIPTIONAL ACTIVATOR TTDR-RELATED"/>
    <property type="match status" value="1"/>
</dbReference>
<dbReference type="PANTHER" id="PTHR30537">
    <property type="entry name" value="HTH-TYPE TRANSCRIPTIONAL REGULATOR"/>
    <property type="match status" value="1"/>
</dbReference>
<keyword evidence="3" id="KW-0238">DNA-binding</keyword>
<dbReference type="CDD" id="cd08422">
    <property type="entry name" value="PBP2_CrgA_like"/>
    <property type="match status" value="1"/>
</dbReference>
<dbReference type="InterPro" id="IPR036388">
    <property type="entry name" value="WH-like_DNA-bd_sf"/>
</dbReference>
<evidence type="ECO:0000256" key="2">
    <source>
        <dbReference type="ARBA" id="ARBA00023015"/>
    </source>
</evidence>
<evidence type="ECO:0000256" key="4">
    <source>
        <dbReference type="ARBA" id="ARBA00023163"/>
    </source>
</evidence>
<feature type="domain" description="HTH lysR-type" evidence="5">
    <location>
        <begin position="4"/>
        <end position="61"/>
    </location>
</feature>
<dbReference type="InterPro" id="IPR000847">
    <property type="entry name" value="LysR_HTH_N"/>
</dbReference>
<evidence type="ECO:0000313" key="7">
    <source>
        <dbReference type="Proteomes" id="UP000315947"/>
    </source>
</evidence>
<proteinExistence type="inferred from homology"/>
<dbReference type="InterPro" id="IPR058163">
    <property type="entry name" value="LysR-type_TF_proteobact-type"/>
</dbReference>